<keyword evidence="2" id="KW-1185">Reference proteome</keyword>
<comment type="caution">
    <text evidence="1">The sequence shown here is derived from an EMBL/GenBank/DDBJ whole genome shotgun (WGS) entry which is preliminary data.</text>
</comment>
<name>A0A366EMB9_9HYPH</name>
<sequence length="236" mass="26473">MLALRLPEDIESRLDELARRTGRSMSSYAREAIVEKIDELEAAQRPTRTFSLDEVERLVRSRAPGAVIRREGDRLVVEKPAVTGLIEWLKSIEPLDEEFPDVDAGLLPLDEPDIGQEVHDIQLQPNGGVRVLQIAAKGRVAHGPSVIARWEAGTVKDGRPTLFGDDIDVPDSTLFHVRKKDSRKQQGSKSRARIEFILSGADKTVGEYRKRFGEKLANDDIAWDVNHDFYCLVVPL</sequence>
<dbReference type="AlphaFoldDB" id="A0A366EMB9"/>
<evidence type="ECO:0000313" key="2">
    <source>
        <dbReference type="Proteomes" id="UP000253529"/>
    </source>
</evidence>
<dbReference type="GO" id="GO:0006355">
    <property type="term" value="P:regulation of DNA-templated transcription"/>
    <property type="evidence" value="ECO:0007669"/>
    <property type="project" value="InterPro"/>
</dbReference>
<dbReference type="EMBL" id="QNRK01000046">
    <property type="protein sequence ID" value="RBP03126.1"/>
    <property type="molecule type" value="Genomic_DNA"/>
</dbReference>
<protein>
    <submittedName>
        <fullName evidence="1">Ribbon-helix-helix CopG family protein</fullName>
    </submittedName>
</protein>
<dbReference type="CDD" id="cd22233">
    <property type="entry name" value="RHH_CopAso-like"/>
    <property type="match status" value="1"/>
</dbReference>
<gene>
    <name evidence="1" type="ORF">DFR50_14650</name>
</gene>
<dbReference type="OrthoDB" id="7173678at2"/>
<accession>A0A366EMB9</accession>
<evidence type="ECO:0000313" key="1">
    <source>
        <dbReference type="EMBL" id="RBP03126.1"/>
    </source>
</evidence>
<reference evidence="1 2" key="1">
    <citation type="submission" date="2018-06" db="EMBL/GenBank/DDBJ databases">
        <title>Genomic Encyclopedia of Type Strains, Phase IV (KMG-IV): sequencing the most valuable type-strain genomes for metagenomic binning, comparative biology and taxonomic classification.</title>
        <authorList>
            <person name="Goeker M."/>
        </authorList>
    </citation>
    <scope>NUCLEOTIDE SEQUENCE [LARGE SCALE GENOMIC DNA]</scope>
    <source>
        <strain evidence="1 2">DSM 24875</strain>
    </source>
</reference>
<proteinExistence type="predicted"/>
<dbReference type="SUPFAM" id="SSF47598">
    <property type="entry name" value="Ribbon-helix-helix"/>
    <property type="match status" value="1"/>
</dbReference>
<organism evidence="1 2">
    <name type="scientific">Roseiarcus fermentans</name>
    <dbReference type="NCBI Taxonomy" id="1473586"/>
    <lineage>
        <taxon>Bacteria</taxon>
        <taxon>Pseudomonadati</taxon>
        <taxon>Pseudomonadota</taxon>
        <taxon>Alphaproteobacteria</taxon>
        <taxon>Hyphomicrobiales</taxon>
        <taxon>Roseiarcaceae</taxon>
        <taxon>Roseiarcus</taxon>
    </lineage>
</organism>
<dbReference type="Proteomes" id="UP000253529">
    <property type="component" value="Unassembled WGS sequence"/>
</dbReference>
<dbReference type="InterPro" id="IPR010985">
    <property type="entry name" value="Ribbon_hlx_hlx"/>
</dbReference>
<dbReference type="RefSeq" id="WP_113893040.1">
    <property type="nucleotide sequence ID" value="NZ_QNRK01000046.1"/>
</dbReference>